<dbReference type="InterPro" id="IPR000698">
    <property type="entry name" value="Arrestin"/>
</dbReference>
<dbReference type="PANTHER" id="PTHR11792:SF17">
    <property type="entry name" value="KURTZ ARRESTIN"/>
    <property type="match status" value="1"/>
</dbReference>
<feature type="region of interest" description="Disordered" evidence="2">
    <location>
        <begin position="1"/>
        <end position="27"/>
    </location>
</feature>
<feature type="region of interest" description="Disordered" evidence="2">
    <location>
        <begin position="81"/>
        <end position="112"/>
    </location>
</feature>
<dbReference type="GO" id="GO:0002031">
    <property type="term" value="P:G protein-coupled receptor internalization"/>
    <property type="evidence" value="ECO:0007669"/>
    <property type="project" value="TreeGrafter"/>
</dbReference>
<evidence type="ECO:0000256" key="2">
    <source>
        <dbReference type="SAM" id="MobiDB-lite"/>
    </source>
</evidence>
<dbReference type="AlphaFoldDB" id="A0A183AW12"/>
<gene>
    <name evidence="4" type="ORF">ECPE_LOCUS11147</name>
</gene>
<dbReference type="InterPro" id="IPR014752">
    <property type="entry name" value="Arrestin-like_C"/>
</dbReference>
<feature type="compositionally biased region" description="Low complexity" evidence="2">
    <location>
        <begin position="427"/>
        <end position="442"/>
    </location>
</feature>
<evidence type="ECO:0000313" key="5">
    <source>
        <dbReference type="Proteomes" id="UP000272942"/>
    </source>
</evidence>
<organism evidence="6">
    <name type="scientific">Echinostoma caproni</name>
    <dbReference type="NCBI Taxonomy" id="27848"/>
    <lineage>
        <taxon>Eukaryota</taxon>
        <taxon>Metazoa</taxon>
        <taxon>Spiralia</taxon>
        <taxon>Lophotrochozoa</taxon>
        <taxon>Platyhelminthes</taxon>
        <taxon>Trematoda</taxon>
        <taxon>Digenea</taxon>
        <taxon>Plagiorchiida</taxon>
        <taxon>Echinostomata</taxon>
        <taxon>Echinostomatoidea</taxon>
        <taxon>Echinostomatidae</taxon>
        <taxon>Echinostoma</taxon>
    </lineage>
</organism>
<dbReference type="SUPFAM" id="SSF81296">
    <property type="entry name" value="E set domains"/>
    <property type="match status" value="1"/>
</dbReference>
<dbReference type="GO" id="GO:0005737">
    <property type="term" value="C:cytoplasm"/>
    <property type="evidence" value="ECO:0007669"/>
    <property type="project" value="TreeGrafter"/>
</dbReference>
<dbReference type="EMBL" id="UZAN01050282">
    <property type="protein sequence ID" value="VDP88120.1"/>
    <property type="molecule type" value="Genomic_DNA"/>
</dbReference>
<dbReference type="InterPro" id="IPR011022">
    <property type="entry name" value="Arrestin_C-like"/>
</dbReference>
<feature type="compositionally biased region" description="Low complexity" evidence="2">
    <location>
        <begin position="9"/>
        <end position="21"/>
    </location>
</feature>
<evidence type="ECO:0000256" key="1">
    <source>
        <dbReference type="ARBA" id="ARBA00005298"/>
    </source>
</evidence>
<dbReference type="PANTHER" id="PTHR11792">
    <property type="entry name" value="ARRESTIN"/>
    <property type="match status" value="1"/>
</dbReference>
<dbReference type="GO" id="GO:0007165">
    <property type="term" value="P:signal transduction"/>
    <property type="evidence" value="ECO:0007669"/>
    <property type="project" value="InterPro"/>
</dbReference>
<evidence type="ECO:0000313" key="4">
    <source>
        <dbReference type="EMBL" id="VDP88120.1"/>
    </source>
</evidence>
<reference evidence="4 5" key="2">
    <citation type="submission" date="2018-11" db="EMBL/GenBank/DDBJ databases">
        <authorList>
            <consortium name="Pathogen Informatics"/>
        </authorList>
    </citation>
    <scope>NUCLEOTIDE SEQUENCE [LARGE SCALE GENOMIC DNA]</scope>
    <source>
        <strain evidence="4 5">Egypt</strain>
    </source>
</reference>
<evidence type="ECO:0000259" key="3">
    <source>
        <dbReference type="SMART" id="SM01017"/>
    </source>
</evidence>
<name>A0A183AW12_9TREM</name>
<keyword evidence="5" id="KW-1185">Reference proteome</keyword>
<dbReference type="InterPro" id="IPR014756">
    <property type="entry name" value="Ig_E-set"/>
</dbReference>
<comment type="similarity">
    <text evidence="1">Belongs to the arrestin family.</text>
</comment>
<dbReference type="GO" id="GO:0001664">
    <property type="term" value="F:G protein-coupled receptor binding"/>
    <property type="evidence" value="ECO:0007669"/>
    <property type="project" value="TreeGrafter"/>
</dbReference>
<dbReference type="SMART" id="SM01017">
    <property type="entry name" value="Arrestin_C"/>
    <property type="match status" value="1"/>
</dbReference>
<feature type="compositionally biased region" description="Low complexity" evidence="2">
    <location>
        <begin position="82"/>
        <end position="94"/>
    </location>
</feature>
<dbReference type="Gene3D" id="2.60.40.640">
    <property type="match status" value="1"/>
</dbReference>
<dbReference type="OrthoDB" id="6242029at2759"/>
<dbReference type="WBParaSite" id="ECPE_0001118101-mRNA-1">
    <property type="protein sequence ID" value="ECPE_0001118101-mRNA-1"/>
    <property type="gene ID" value="ECPE_0001118101"/>
</dbReference>
<feature type="domain" description="Arrestin C-terminal-like" evidence="3">
    <location>
        <begin position="290"/>
        <end position="553"/>
    </location>
</feature>
<evidence type="ECO:0000313" key="6">
    <source>
        <dbReference type="WBParaSite" id="ECPE_0001118101-mRNA-1"/>
    </source>
</evidence>
<feature type="region of interest" description="Disordered" evidence="2">
    <location>
        <begin position="423"/>
        <end position="484"/>
    </location>
</feature>
<sequence length="563" mass="63216">MPSPKRSPKGSPKGGKNSPGKKSSKFTAEDQAVCERFFARRRYDNMDAVFVQRGPIITVYARSIHLYEIWNRIPPYEQFNCSASPKKSPGSGKNSPKKSPKGGALGLEEETPKPEYEPAEITGIISIHKSHLTPGKQLYAEVSAHFRYCGHSKVPPYPENVIAKCQCFRDIQLVHPVSFDDEKEVSSFNQQLIFKLRKSLGRGYRLFQYTFDLTRKPDSLFFTRPYYSDFSSGLFWTLRAYIANEEDCQTKPEEETKMEFFKYTICPTLTPSCLRETPPIAYTRYCTQEDTGDLLLQAQLDRDIYYHGQDIKVKINIENNSGRHVVNLIAVFVEQTYRLFHQFPHDSSIPLGEVILRSGDPGLPINPRSKNFTKDVLLKPAYDQTKYNLAIEGKMSVDKKVFLASSTIIMNATQVAVAVVEEPEPPAGQKSSQKGSPSAKSASPKEKKSPAKSKSPKREKSPPKNAPTSPPATAAPADGPEPITEPRLAITINEVNHLTNKQACRSVFIAYDVVVRLNLRTPEGEEAGHPEVRLPFILTRETRFLDKLSNPPPPPVWGTIKSH</sequence>
<dbReference type="Proteomes" id="UP000272942">
    <property type="component" value="Unassembled WGS sequence"/>
</dbReference>
<accession>A0A183AW12</accession>
<protein>
    <submittedName>
        <fullName evidence="6">Arrestin_C domain-containing protein</fullName>
    </submittedName>
</protein>
<reference evidence="6" key="1">
    <citation type="submission" date="2016-06" db="UniProtKB">
        <authorList>
            <consortium name="WormBaseParasite"/>
        </authorList>
    </citation>
    <scope>IDENTIFICATION</scope>
</reference>
<proteinExistence type="inferred from homology"/>